<keyword evidence="2" id="KW-0472">Membrane</keyword>
<evidence type="ECO:0000256" key="1">
    <source>
        <dbReference type="SAM" id="MobiDB-lite"/>
    </source>
</evidence>
<dbReference type="EMBL" id="FZNR01000002">
    <property type="protein sequence ID" value="SNR48840.1"/>
    <property type="molecule type" value="Genomic_DNA"/>
</dbReference>
<gene>
    <name evidence="3" type="ORF">SAMN06264365_102804</name>
</gene>
<keyword evidence="2" id="KW-0812">Transmembrane</keyword>
<feature type="region of interest" description="Disordered" evidence="1">
    <location>
        <begin position="78"/>
        <end position="98"/>
    </location>
</feature>
<protein>
    <submittedName>
        <fullName evidence="3">Uncharacterized protein</fullName>
    </submittedName>
</protein>
<sequence>MVGEMAMGPFFDYGAMALILAAAGVVAGLVRTYIAHRTRLHAEREASVRAAARSTGLMGLAERHRGAIRIVESDRDGHREVEFGGHEPMIGSRSEEAA</sequence>
<name>A0A238WQG0_9ACTN</name>
<evidence type="ECO:0000313" key="3">
    <source>
        <dbReference type="EMBL" id="SNR48840.1"/>
    </source>
</evidence>
<dbReference type="RefSeq" id="WP_089292549.1">
    <property type="nucleotide sequence ID" value="NZ_BOMU01000018.1"/>
</dbReference>
<dbReference type="AlphaFoldDB" id="A0A238WQG0"/>
<proteinExistence type="predicted"/>
<accession>A0A238WQG0</accession>
<organism evidence="3 4">
    <name type="scientific">Actinoplanes regularis</name>
    <dbReference type="NCBI Taxonomy" id="52697"/>
    <lineage>
        <taxon>Bacteria</taxon>
        <taxon>Bacillati</taxon>
        <taxon>Actinomycetota</taxon>
        <taxon>Actinomycetes</taxon>
        <taxon>Micromonosporales</taxon>
        <taxon>Micromonosporaceae</taxon>
        <taxon>Actinoplanes</taxon>
    </lineage>
</organism>
<keyword evidence="4" id="KW-1185">Reference proteome</keyword>
<keyword evidence="2" id="KW-1133">Transmembrane helix</keyword>
<dbReference type="OrthoDB" id="3405224at2"/>
<evidence type="ECO:0000313" key="4">
    <source>
        <dbReference type="Proteomes" id="UP000198415"/>
    </source>
</evidence>
<evidence type="ECO:0000256" key="2">
    <source>
        <dbReference type="SAM" id="Phobius"/>
    </source>
</evidence>
<reference evidence="3 4" key="1">
    <citation type="submission" date="2017-06" db="EMBL/GenBank/DDBJ databases">
        <authorList>
            <person name="Kim H.J."/>
            <person name="Triplett B.A."/>
        </authorList>
    </citation>
    <scope>NUCLEOTIDE SEQUENCE [LARGE SCALE GENOMIC DNA]</scope>
    <source>
        <strain evidence="3 4">DSM 43151</strain>
    </source>
</reference>
<dbReference type="Proteomes" id="UP000198415">
    <property type="component" value="Unassembled WGS sequence"/>
</dbReference>
<feature type="transmembrane region" description="Helical" evidence="2">
    <location>
        <begin position="13"/>
        <end position="34"/>
    </location>
</feature>